<keyword evidence="1" id="KW-0175">Coiled coil</keyword>
<keyword evidence="2" id="KW-0472">Membrane</keyword>
<sequence length="296" mass="32502">MDDVPGELTDEEILKRAEDIKKTQEAKKAEELKRAEEIKKAEEAKKAEELKRADEIKKAEEAKKAEELKKAEVLVNEEQARKAAEAKKAQDAEKASNLEKEVARLAAEKAAAEEAAKKAAAEEAAKKAAAKDEQKPKKSHKGLKIFGILLLLLIIFAGVVVISADVTITAGTDKSYGYDTTYNVWIPLDKELNIGGYKVIALSPSSGSIMMISLGGVTYPLTVNYVTYVPDQIATLTIFWGKVTVMKLQYEVALTYLGNTNNNEAAFRMLISSDRQLPEFIITFFLSSSGVKVQSI</sequence>
<keyword evidence="2" id="KW-0812">Transmembrane</keyword>
<feature type="transmembrane region" description="Helical" evidence="2">
    <location>
        <begin position="145"/>
        <end position="164"/>
    </location>
</feature>
<proteinExistence type="predicted"/>
<feature type="coiled-coil region" evidence="1">
    <location>
        <begin position="14"/>
        <end position="132"/>
    </location>
</feature>
<protein>
    <submittedName>
        <fullName evidence="3">Uncharacterized protein</fullName>
    </submittedName>
</protein>
<evidence type="ECO:0000256" key="2">
    <source>
        <dbReference type="SAM" id="Phobius"/>
    </source>
</evidence>
<dbReference type="AlphaFoldDB" id="A0A644U1Z7"/>
<organism evidence="3">
    <name type="scientific">bioreactor metagenome</name>
    <dbReference type="NCBI Taxonomy" id="1076179"/>
    <lineage>
        <taxon>unclassified sequences</taxon>
        <taxon>metagenomes</taxon>
        <taxon>ecological metagenomes</taxon>
    </lineage>
</organism>
<reference evidence="3" key="1">
    <citation type="submission" date="2019-08" db="EMBL/GenBank/DDBJ databases">
        <authorList>
            <person name="Kucharzyk K."/>
            <person name="Murdoch R.W."/>
            <person name="Higgins S."/>
            <person name="Loffler F."/>
        </authorList>
    </citation>
    <scope>NUCLEOTIDE SEQUENCE</scope>
</reference>
<comment type="caution">
    <text evidence="3">The sequence shown here is derived from an EMBL/GenBank/DDBJ whole genome shotgun (WGS) entry which is preliminary data.</text>
</comment>
<accession>A0A644U1Z7</accession>
<name>A0A644U1Z7_9ZZZZ</name>
<dbReference type="EMBL" id="VSSQ01000067">
    <property type="protein sequence ID" value="MPL72717.1"/>
    <property type="molecule type" value="Genomic_DNA"/>
</dbReference>
<gene>
    <name evidence="3" type="ORF">SDC9_18507</name>
</gene>
<evidence type="ECO:0000256" key="1">
    <source>
        <dbReference type="SAM" id="Coils"/>
    </source>
</evidence>
<keyword evidence="2" id="KW-1133">Transmembrane helix</keyword>
<evidence type="ECO:0000313" key="3">
    <source>
        <dbReference type="EMBL" id="MPL72717.1"/>
    </source>
</evidence>